<sequence>MNAYNTMNIAGFGDSEELVSLLENSIYKKARKNSALFHEGDQVEGVYLIDEGSIKLTRYDANGRERIVGIFSEHEFLWESFLLNNSTYPYTGVWLTKGKYYKISNEDFEKMLRKKHFAKKVIVLLSQKLHDANARNIYLAMEDPLARLAGFLVYSEQRRTTDYLELTLDDIAASINLRMETVSRKLKQLEREGLIKRAGKGKLEIIDYKKIQLLCQ</sequence>
<dbReference type="PANTHER" id="PTHR24567:SF74">
    <property type="entry name" value="HTH-TYPE TRANSCRIPTIONAL REGULATOR ARCR"/>
    <property type="match status" value="1"/>
</dbReference>
<dbReference type="InterPro" id="IPR000595">
    <property type="entry name" value="cNMP-bd_dom"/>
</dbReference>
<dbReference type="EMBL" id="FUXZ01000008">
    <property type="protein sequence ID" value="SKA67198.1"/>
    <property type="molecule type" value="Genomic_DNA"/>
</dbReference>
<protein>
    <submittedName>
        <fullName evidence="6">CRP/FNR family transcriptional regulator, anaerobic regulatory protein</fullName>
    </submittedName>
</protein>
<dbReference type="CDD" id="cd00038">
    <property type="entry name" value="CAP_ED"/>
    <property type="match status" value="1"/>
</dbReference>
<dbReference type="InterPro" id="IPR036388">
    <property type="entry name" value="WH-like_DNA-bd_sf"/>
</dbReference>
<dbReference type="SMART" id="SM00419">
    <property type="entry name" value="HTH_CRP"/>
    <property type="match status" value="1"/>
</dbReference>
<dbReference type="InterPro" id="IPR012318">
    <property type="entry name" value="HTH_CRP"/>
</dbReference>
<dbReference type="SUPFAM" id="SSF46785">
    <property type="entry name" value="Winged helix' DNA-binding domain"/>
    <property type="match status" value="1"/>
</dbReference>
<dbReference type="RefSeq" id="WP_078766290.1">
    <property type="nucleotide sequence ID" value="NZ_FUXZ01000008.1"/>
</dbReference>
<evidence type="ECO:0000256" key="1">
    <source>
        <dbReference type="ARBA" id="ARBA00023015"/>
    </source>
</evidence>
<dbReference type="Pfam" id="PF00027">
    <property type="entry name" value="cNMP_binding"/>
    <property type="match status" value="1"/>
</dbReference>
<keyword evidence="3" id="KW-0804">Transcription</keyword>
<reference evidence="6 7" key="1">
    <citation type="submission" date="2017-02" db="EMBL/GenBank/DDBJ databases">
        <authorList>
            <person name="Peterson S.W."/>
        </authorList>
    </citation>
    <scope>NUCLEOTIDE SEQUENCE [LARGE SCALE GENOMIC DNA]</scope>
    <source>
        <strain evidence="6 7">ATCC 35992</strain>
    </source>
</reference>
<gene>
    <name evidence="6" type="ORF">SAMN02745111_01415</name>
</gene>
<dbReference type="GO" id="GO:0003700">
    <property type="term" value="F:DNA-binding transcription factor activity"/>
    <property type="evidence" value="ECO:0007669"/>
    <property type="project" value="TreeGrafter"/>
</dbReference>
<evidence type="ECO:0000259" key="5">
    <source>
        <dbReference type="PROSITE" id="PS51063"/>
    </source>
</evidence>
<organism evidence="6 7">
    <name type="scientific">Eubacterium uniforme</name>
    <dbReference type="NCBI Taxonomy" id="39495"/>
    <lineage>
        <taxon>Bacteria</taxon>
        <taxon>Bacillati</taxon>
        <taxon>Bacillota</taxon>
        <taxon>Clostridia</taxon>
        <taxon>Eubacteriales</taxon>
        <taxon>Eubacteriaceae</taxon>
        <taxon>Eubacterium</taxon>
    </lineage>
</organism>
<evidence type="ECO:0000259" key="4">
    <source>
        <dbReference type="PROSITE" id="PS50042"/>
    </source>
</evidence>
<dbReference type="GO" id="GO:0005829">
    <property type="term" value="C:cytosol"/>
    <property type="evidence" value="ECO:0007669"/>
    <property type="project" value="TreeGrafter"/>
</dbReference>
<dbReference type="InterPro" id="IPR036390">
    <property type="entry name" value="WH_DNA-bd_sf"/>
</dbReference>
<dbReference type="STRING" id="39495.SAMN02745111_01415"/>
<dbReference type="GO" id="GO:0003677">
    <property type="term" value="F:DNA binding"/>
    <property type="evidence" value="ECO:0007669"/>
    <property type="project" value="UniProtKB-KW"/>
</dbReference>
<accession>A0A1T4VQR6</accession>
<evidence type="ECO:0000256" key="3">
    <source>
        <dbReference type="ARBA" id="ARBA00023163"/>
    </source>
</evidence>
<dbReference type="SUPFAM" id="SSF51206">
    <property type="entry name" value="cAMP-binding domain-like"/>
    <property type="match status" value="1"/>
</dbReference>
<dbReference type="InterPro" id="IPR014710">
    <property type="entry name" value="RmlC-like_jellyroll"/>
</dbReference>
<dbReference type="Gene3D" id="2.60.120.10">
    <property type="entry name" value="Jelly Rolls"/>
    <property type="match status" value="1"/>
</dbReference>
<dbReference type="OrthoDB" id="9798104at2"/>
<keyword evidence="1" id="KW-0805">Transcription regulation</keyword>
<feature type="domain" description="HTH crp-type" evidence="5">
    <location>
        <begin position="142"/>
        <end position="209"/>
    </location>
</feature>
<dbReference type="SMART" id="SM00100">
    <property type="entry name" value="cNMP"/>
    <property type="match status" value="1"/>
</dbReference>
<dbReference type="AlphaFoldDB" id="A0A1T4VQR6"/>
<dbReference type="InterPro" id="IPR050397">
    <property type="entry name" value="Env_Response_Regulators"/>
</dbReference>
<dbReference type="Proteomes" id="UP000190814">
    <property type="component" value="Unassembled WGS sequence"/>
</dbReference>
<keyword evidence="7" id="KW-1185">Reference proteome</keyword>
<dbReference type="Pfam" id="PF13545">
    <property type="entry name" value="HTH_Crp_2"/>
    <property type="match status" value="1"/>
</dbReference>
<dbReference type="InterPro" id="IPR018490">
    <property type="entry name" value="cNMP-bd_dom_sf"/>
</dbReference>
<name>A0A1T4VQR6_9FIRM</name>
<dbReference type="Gene3D" id="1.10.10.10">
    <property type="entry name" value="Winged helix-like DNA-binding domain superfamily/Winged helix DNA-binding domain"/>
    <property type="match status" value="1"/>
</dbReference>
<evidence type="ECO:0000313" key="6">
    <source>
        <dbReference type="EMBL" id="SKA67198.1"/>
    </source>
</evidence>
<keyword evidence="2" id="KW-0238">DNA-binding</keyword>
<proteinExistence type="predicted"/>
<dbReference type="PRINTS" id="PR00034">
    <property type="entry name" value="HTHCRP"/>
</dbReference>
<evidence type="ECO:0000256" key="2">
    <source>
        <dbReference type="ARBA" id="ARBA00023125"/>
    </source>
</evidence>
<dbReference type="PROSITE" id="PS51063">
    <property type="entry name" value="HTH_CRP_2"/>
    <property type="match status" value="1"/>
</dbReference>
<feature type="domain" description="Cyclic nucleotide-binding" evidence="4">
    <location>
        <begin position="17"/>
        <end position="112"/>
    </location>
</feature>
<dbReference type="PANTHER" id="PTHR24567">
    <property type="entry name" value="CRP FAMILY TRANSCRIPTIONAL REGULATORY PROTEIN"/>
    <property type="match status" value="1"/>
</dbReference>
<dbReference type="PROSITE" id="PS50042">
    <property type="entry name" value="CNMP_BINDING_3"/>
    <property type="match status" value="1"/>
</dbReference>
<evidence type="ECO:0000313" key="7">
    <source>
        <dbReference type="Proteomes" id="UP000190814"/>
    </source>
</evidence>